<gene>
    <name evidence="2" type="ORF">HO173_007749</name>
</gene>
<dbReference type="Proteomes" id="UP000578531">
    <property type="component" value="Unassembled WGS sequence"/>
</dbReference>
<evidence type="ECO:0000313" key="3">
    <source>
        <dbReference type="Proteomes" id="UP000578531"/>
    </source>
</evidence>
<evidence type="ECO:0000313" key="2">
    <source>
        <dbReference type="EMBL" id="KAF6233919.1"/>
    </source>
</evidence>
<accession>A0A8H6L3B4</accession>
<dbReference type="GeneID" id="59289405"/>
<comment type="caution">
    <text evidence="2">The sequence shown here is derived from an EMBL/GenBank/DDBJ whole genome shotgun (WGS) entry which is preliminary data.</text>
</comment>
<proteinExistence type="predicted"/>
<dbReference type="EMBL" id="JACCJC010000033">
    <property type="protein sequence ID" value="KAF6233919.1"/>
    <property type="molecule type" value="Genomic_DNA"/>
</dbReference>
<evidence type="ECO:0000256" key="1">
    <source>
        <dbReference type="SAM" id="MobiDB-lite"/>
    </source>
</evidence>
<dbReference type="AlphaFoldDB" id="A0A8H6L3B4"/>
<feature type="region of interest" description="Disordered" evidence="1">
    <location>
        <begin position="1"/>
        <end position="21"/>
    </location>
</feature>
<reference evidence="2 3" key="1">
    <citation type="journal article" date="2020" name="Genomics">
        <title>Complete, high-quality genomes from long-read metagenomic sequencing of two wolf lichen thalli reveals enigmatic genome architecture.</title>
        <authorList>
            <person name="McKenzie S.K."/>
            <person name="Walston R.F."/>
            <person name="Allen J.L."/>
        </authorList>
    </citation>
    <scope>NUCLEOTIDE SEQUENCE [LARGE SCALE GENOMIC DNA]</scope>
    <source>
        <strain evidence="2">WasteWater2</strain>
    </source>
</reference>
<sequence>MSWWNDRPEAPPPPPPPPPSPANCEKRACYYSITPPGKCKWHLCADHVADTPSQ</sequence>
<organism evidence="2 3">
    <name type="scientific">Letharia columbiana</name>
    <dbReference type="NCBI Taxonomy" id="112416"/>
    <lineage>
        <taxon>Eukaryota</taxon>
        <taxon>Fungi</taxon>
        <taxon>Dikarya</taxon>
        <taxon>Ascomycota</taxon>
        <taxon>Pezizomycotina</taxon>
        <taxon>Lecanoromycetes</taxon>
        <taxon>OSLEUM clade</taxon>
        <taxon>Lecanoromycetidae</taxon>
        <taxon>Lecanorales</taxon>
        <taxon>Lecanorineae</taxon>
        <taxon>Parmeliaceae</taxon>
        <taxon>Letharia</taxon>
    </lineage>
</organism>
<name>A0A8H6L3B4_9LECA</name>
<dbReference type="RefSeq" id="XP_037163326.1">
    <property type="nucleotide sequence ID" value="XM_037309649.1"/>
</dbReference>
<keyword evidence="3" id="KW-1185">Reference proteome</keyword>
<protein>
    <submittedName>
        <fullName evidence="2">Uncharacterized protein</fullName>
    </submittedName>
</protein>
<feature type="compositionally biased region" description="Pro residues" evidence="1">
    <location>
        <begin position="10"/>
        <end position="21"/>
    </location>
</feature>